<protein>
    <submittedName>
        <fullName evidence="2">Uncharacterized protein</fullName>
    </submittedName>
</protein>
<comment type="caution">
    <text evidence="2">The sequence shown here is derived from an EMBL/GenBank/DDBJ whole genome shotgun (WGS) entry which is preliminary data.</text>
</comment>
<evidence type="ECO:0000256" key="1">
    <source>
        <dbReference type="SAM" id="MobiDB-lite"/>
    </source>
</evidence>
<sequence length="71" mass="7749">MQDKQEEQRLQAEEADPDPRRVDRTWVVLEADQRRTTGQNSFRISGSTTCLTTASMASAAPLEVAALKAGG</sequence>
<reference evidence="2 3" key="1">
    <citation type="journal article" date="2023" name="Mol. Biol. Evol.">
        <title>Genomics of Secondarily Temperate Adaptation in the Only Non-Antarctic Icefish.</title>
        <authorList>
            <person name="Rivera-Colon A.G."/>
            <person name="Rayamajhi N."/>
            <person name="Minhas B.F."/>
            <person name="Madrigal G."/>
            <person name="Bilyk K.T."/>
            <person name="Yoon V."/>
            <person name="Hune M."/>
            <person name="Gregory S."/>
            <person name="Cheng C.H.C."/>
            <person name="Catchen J.M."/>
        </authorList>
    </citation>
    <scope>NUCLEOTIDE SEQUENCE [LARGE SCALE GENOMIC DNA]</scope>
    <source>
        <strain evidence="2">JC2023a</strain>
    </source>
</reference>
<dbReference type="Proteomes" id="UP001335648">
    <property type="component" value="Unassembled WGS sequence"/>
</dbReference>
<keyword evidence="3" id="KW-1185">Reference proteome</keyword>
<name>A0AAN8H4B6_9TELE</name>
<evidence type="ECO:0000313" key="2">
    <source>
        <dbReference type="EMBL" id="KAK5899124.1"/>
    </source>
</evidence>
<gene>
    <name evidence="2" type="ORF">CesoFtcFv8_008636</name>
</gene>
<dbReference type="EMBL" id="JAULUE010002052">
    <property type="protein sequence ID" value="KAK5899124.1"/>
    <property type="molecule type" value="Genomic_DNA"/>
</dbReference>
<proteinExistence type="predicted"/>
<accession>A0AAN8H4B6</accession>
<feature type="region of interest" description="Disordered" evidence="1">
    <location>
        <begin position="1"/>
        <end position="22"/>
    </location>
</feature>
<organism evidence="2 3">
    <name type="scientific">Champsocephalus esox</name>
    <name type="common">pike icefish</name>
    <dbReference type="NCBI Taxonomy" id="159716"/>
    <lineage>
        <taxon>Eukaryota</taxon>
        <taxon>Metazoa</taxon>
        <taxon>Chordata</taxon>
        <taxon>Craniata</taxon>
        <taxon>Vertebrata</taxon>
        <taxon>Euteleostomi</taxon>
        <taxon>Actinopterygii</taxon>
        <taxon>Neopterygii</taxon>
        <taxon>Teleostei</taxon>
        <taxon>Neoteleostei</taxon>
        <taxon>Acanthomorphata</taxon>
        <taxon>Eupercaria</taxon>
        <taxon>Perciformes</taxon>
        <taxon>Notothenioidei</taxon>
        <taxon>Channichthyidae</taxon>
        <taxon>Champsocephalus</taxon>
    </lineage>
</organism>
<dbReference type="AlphaFoldDB" id="A0AAN8H4B6"/>
<evidence type="ECO:0000313" key="3">
    <source>
        <dbReference type="Proteomes" id="UP001335648"/>
    </source>
</evidence>